<comment type="caution">
    <text evidence="2">The sequence shown here is derived from an EMBL/GenBank/DDBJ whole genome shotgun (WGS) entry which is preliminary data.</text>
</comment>
<feature type="non-terminal residue" evidence="2">
    <location>
        <position position="1"/>
    </location>
</feature>
<dbReference type="PANTHER" id="PTHR34826">
    <property type="entry name" value="UPF0590 PROTEIN C409.17C"/>
    <property type="match status" value="1"/>
</dbReference>
<feature type="domain" description="Domain of unknown function at the cortex 1" evidence="1">
    <location>
        <begin position="3"/>
        <end position="279"/>
    </location>
</feature>
<name>A0A9P6QZI2_9FUNG</name>
<protein>
    <recommendedName>
        <fullName evidence="1">Domain of unknown function at the cortex 1 domain-containing protein</fullName>
    </recommendedName>
</protein>
<sequence>LRPLTVNDDANPFLIDSDEFAGHLVFRIKGQDQIQGYEEGQRQDGLKIMPDSKWFEKAAAAGRGDSLMSMQVVGRFKREWTGDQVEFACVFDESLKLPPLTSIAVKFFKAIDPGLQLDLQCAKPYFISPLLASMNTINVSSDPVSSNNTTLSASGVVAEETKGQLVPTWPSYQGEHIFEDVTLIVLEEDEKKKSKITTNSGARRGHFAKAKNLSKHLYVKDHVYSLEMHNGFMDCSRFSIKLPGFSLDLYKYLNEQPITYTIRTQDGLVTFFSVRIELVPVEDLAQV</sequence>
<evidence type="ECO:0000313" key="2">
    <source>
        <dbReference type="EMBL" id="KAG0305288.1"/>
    </source>
</evidence>
<accession>A0A9P6QZI2</accession>
<dbReference type="PANTHER" id="PTHR34826:SF2">
    <property type="entry name" value="UPF0590 PROTEIN C409.17C"/>
    <property type="match status" value="1"/>
</dbReference>
<dbReference type="EMBL" id="JAAAIP010001604">
    <property type="protein sequence ID" value="KAG0305288.1"/>
    <property type="molecule type" value="Genomic_DNA"/>
</dbReference>
<dbReference type="AlphaFoldDB" id="A0A9P6QZI2"/>
<evidence type="ECO:0000259" key="1">
    <source>
        <dbReference type="Pfam" id="PF08588"/>
    </source>
</evidence>
<dbReference type="InterPro" id="IPR013897">
    <property type="entry name" value="Duc1"/>
</dbReference>
<gene>
    <name evidence="2" type="ORF">BGZ99_002147</name>
</gene>
<dbReference type="Proteomes" id="UP000738325">
    <property type="component" value="Unassembled WGS sequence"/>
</dbReference>
<organism evidence="2 3">
    <name type="scientific">Dissophora globulifera</name>
    <dbReference type="NCBI Taxonomy" id="979702"/>
    <lineage>
        <taxon>Eukaryota</taxon>
        <taxon>Fungi</taxon>
        <taxon>Fungi incertae sedis</taxon>
        <taxon>Mucoromycota</taxon>
        <taxon>Mortierellomycotina</taxon>
        <taxon>Mortierellomycetes</taxon>
        <taxon>Mortierellales</taxon>
        <taxon>Mortierellaceae</taxon>
        <taxon>Dissophora</taxon>
    </lineage>
</organism>
<dbReference type="Pfam" id="PF08588">
    <property type="entry name" value="Duc1"/>
    <property type="match status" value="1"/>
</dbReference>
<proteinExistence type="predicted"/>
<reference evidence="2" key="1">
    <citation type="journal article" date="2020" name="Fungal Divers.">
        <title>Resolving the Mortierellaceae phylogeny through synthesis of multi-gene phylogenetics and phylogenomics.</title>
        <authorList>
            <person name="Vandepol N."/>
            <person name="Liber J."/>
            <person name="Desiro A."/>
            <person name="Na H."/>
            <person name="Kennedy M."/>
            <person name="Barry K."/>
            <person name="Grigoriev I.V."/>
            <person name="Miller A.N."/>
            <person name="O'Donnell K."/>
            <person name="Stajich J.E."/>
            <person name="Bonito G."/>
        </authorList>
    </citation>
    <scope>NUCLEOTIDE SEQUENCE</scope>
    <source>
        <strain evidence="2">REB-010B</strain>
    </source>
</reference>
<dbReference type="OrthoDB" id="2119945at2759"/>
<evidence type="ECO:0000313" key="3">
    <source>
        <dbReference type="Proteomes" id="UP000738325"/>
    </source>
</evidence>
<keyword evidence="3" id="KW-1185">Reference proteome</keyword>